<dbReference type="InterPro" id="IPR052603">
    <property type="entry name" value="EFCB6"/>
</dbReference>
<evidence type="ECO:0000256" key="1">
    <source>
        <dbReference type="SAM" id="MobiDB-lite"/>
    </source>
</evidence>
<accession>A0A815JGQ0</accession>
<dbReference type="OrthoDB" id="272072at2759"/>
<feature type="region of interest" description="Disordered" evidence="1">
    <location>
        <begin position="1"/>
        <end position="25"/>
    </location>
</feature>
<dbReference type="Gene3D" id="1.10.238.10">
    <property type="entry name" value="EF-hand"/>
    <property type="match status" value="2"/>
</dbReference>
<comment type="caution">
    <text evidence="3">The sequence shown here is derived from an EMBL/GenBank/DDBJ whole genome shotgun (WGS) entry which is preliminary data.</text>
</comment>
<protein>
    <recommendedName>
        <fullName evidence="2">EF-hand domain-containing protein</fullName>
    </recommendedName>
</protein>
<dbReference type="PANTHER" id="PTHR20875:SF0">
    <property type="entry name" value="GH12158P"/>
    <property type="match status" value="1"/>
</dbReference>
<dbReference type="SUPFAM" id="SSF47473">
    <property type="entry name" value="EF-hand"/>
    <property type="match status" value="2"/>
</dbReference>
<gene>
    <name evidence="3" type="ORF">RFH988_LOCUS33762</name>
</gene>
<reference evidence="3" key="1">
    <citation type="submission" date="2021-02" db="EMBL/GenBank/DDBJ databases">
        <authorList>
            <person name="Nowell W R."/>
        </authorList>
    </citation>
    <scope>NUCLEOTIDE SEQUENCE</scope>
</reference>
<dbReference type="InterPro" id="IPR002048">
    <property type="entry name" value="EF_hand_dom"/>
</dbReference>
<proteinExistence type="predicted"/>
<dbReference type="CDD" id="cd00051">
    <property type="entry name" value="EFh"/>
    <property type="match status" value="1"/>
</dbReference>
<evidence type="ECO:0000313" key="3">
    <source>
        <dbReference type="EMBL" id="CAF1379330.1"/>
    </source>
</evidence>
<sequence length="562" mass="64975">MNKITLKARPSSPAITQEEHKESSLPPIKTLDEISTVLTFEIDNTSLIKKLKQTDHRNLVSTDIQTYNKNNVGLFVNKDNVSTAEIYPMLTDSWTPSSTFKFLQGVHSISTSPADVQTIIRLAEEKIRIKTIALGLRVTEFFHDFDRLRSGYVTASQFKRCLDTNLRLQLSSVEEELLFQKYDLKHDGSICYREFCDIINRKYPETTITPYPENFTNAAPPYLNSWRSTRHVGTEDESERLQNVLQRIATYCKQRGIDVLSIMEQYDKHKMGEITDSQFYRAFIGPQLTEADMTLLRDKYSDPGKPGLINYLNFVQDLNTYSRTSEITVSTTDNSNIQQIPFVGVEERAEQRSIQEILDKIRIATFKYGIRISDFFKDYDKLRSGIITEGQFESALSLSIQKQAFLNMNDIKKLTEYYRRPDGRIYYKEFVDSMENAFNIPELEKKPLTQVSRPRYGLLSKQQEATNRKILSSIIEYTLFIGKQNLAFRGHDDNDIAHKPIDHLVASLKYMIENDDSETSANSHAYLKSIKHLDFIICLFVVSHIFTILKPYTEMFQSKIVN</sequence>
<dbReference type="EMBL" id="CAJNOO010004382">
    <property type="protein sequence ID" value="CAF1379330.1"/>
    <property type="molecule type" value="Genomic_DNA"/>
</dbReference>
<dbReference type="InterPro" id="IPR011992">
    <property type="entry name" value="EF-hand-dom_pair"/>
</dbReference>
<evidence type="ECO:0000259" key="2">
    <source>
        <dbReference type="PROSITE" id="PS50222"/>
    </source>
</evidence>
<dbReference type="GO" id="GO:0005509">
    <property type="term" value="F:calcium ion binding"/>
    <property type="evidence" value="ECO:0007669"/>
    <property type="project" value="InterPro"/>
</dbReference>
<name>A0A815JGQ0_9BILA</name>
<dbReference type="PANTHER" id="PTHR20875">
    <property type="entry name" value="EF-HAND CALCIUM-BINDING DOMAIN-CONTAINING PROTEIN 6-RELATED"/>
    <property type="match status" value="1"/>
</dbReference>
<dbReference type="AlphaFoldDB" id="A0A815JGQ0"/>
<organism evidence="3 4">
    <name type="scientific">Rotaria sordida</name>
    <dbReference type="NCBI Taxonomy" id="392033"/>
    <lineage>
        <taxon>Eukaryota</taxon>
        <taxon>Metazoa</taxon>
        <taxon>Spiralia</taxon>
        <taxon>Gnathifera</taxon>
        <taxon>Rotifera</taxon>
        <taxon>Eurotatoria</taxon>
        <taxon>Bdelloidea</taxon>
        <taxon>Philodinida</taxon>
        <taxon>Philodinidae</taxon>
        <taxon>Rotaria</taxon>
    </lineage>
</organism>
<dbReference type="Proteomes" id="UP000663882">
    <property type="component" value="Unassembled WGS sequence"/>
</dbReference>
<evidence type="ECO:0000313" key="4">
    <source>
        <dbReference type="Proteomes" id="UP000663882"/>
    </source>
</evidence>
<feature type="domain" description="EF-hand" evidence="2">
    <location>
        <begin position="178"/>
        <end position="205"/>
    </location>
</feature>
<dbReference type="PROSITE" id="PS50222">
    <property type="entry name" value="EF_HAND_2"/>
    <property type="match status" value="1"/>
</dbReference>